<gene>
    <name evidence="10" type="ORF">SAMN02583745_01121</name>
</gene>
<dbReference type="GO" id="GO:0046872">
    <property type="term" value="F:metal ion binding"/>
    <property type="evidence" value="ECO:0007669"/>
    <property type="project" value="UniProtKB-KW"/>
</dbReference>
<dbReference type="InterPro" id="IPR014013">
    <property type="entry name" value="Helic_SF1/SF2_ATP-bd_DinG/Rad3"/>
</dbReference>
<proteinExistence type="predicted"/>
<dbReference type="RefSeq" id="WP_093318467.1">
    <property type="nucleotide sequence ID" value="NZ_FOHV01000007.1"/>
</dbReference>
<evidence type="ECO:0000256" key="3">
    <source>
        <dbReference type="ARBA" id="ARBA00022801"/>
    </source>
</evidence>
<evidence type="ECO:0000256" key="4">
    <source>
        <dbReference type="ARBA" id="ARBA00022806"/>
    </source>
</evidence>
<dbReference type="SMART" id="SM00491">
    <property type="entry name" value="HELICc2"/>
    <property type="match status" value="1"/>
</dbReference>
<dbReference type="InterPro" id="IPR027417">
    <property type="entry name" value="P-loop_NTPase"/>
</dbReference>
<name>A0A1I0B3S8_9GAMM</name>
<evidence type="ECO:0000256" key="5">
    <source>
        <dbReference type="ARBA" id="ARBA00022840"/>
    </source>
</evidence>
<keyword evidence="2" id="KW-0547">Nucleotide-binding</keyword>
<dbReference type="GO" id="GO:0051539">
    <property type="term" value="F:4 iron, 4 sulfur cluster binding"/>
    <property type="evidence" value="ECO:0007669"/>
    <property type="project" value="TreeGrafter"/>
</dbReference>
<dbReference type="GO" id="GO:0003677">
    <property type="term" value="F:DNA binding"/>
    <property type="evidence" value="ECO:0007669"/>
    <property type="project" value="InterPro"/>
</dbReference>
<dbReference type="GO" id="GO:0005524">
    <property type="term" value="F:ATP binding"/>
    <property type="evidence" value="ECO:0007669"/>
    <property type="project" value="UniProtKB-KW"/>
</dbReference>
<feature type="domain" description="Helicase ATP-binding" evidence="9">
    <location>
        <begin position="17"/>
        <end position="301"/>
    </location>
</feature>
<dbReference type="InterPro" id="IPR010614">
    <property type="entry name" value="RAD3-like_helicase_DEAD"/>
</dbReference>
<keyword evidence="7" id="KW-0411">Iron-sulfur</keyword>
<keyword evidence="3" id="KW-0378">Hydrolase</keyword>
<keyword evidence="5" id="KW-0067">ATP-binding</keyword>
<dbReference type="PANTHER" id="PTHR11472:SF59">
    <property type="entry name" value="ATP-DEPENDENT DNA HELICASE DING"/>
    <property type="match status" value="1"/>
</dbReference>
<dbReference type="EMBL" id="FOHV01000007">
    <property type="protein sequence ID" value="SET01028.1"/>
    <property type="molecule type" value="Genomic_DNA"/>
</dbReference>
<keyword evidence="6" id="KW-0408">Iron</keyword>
<dbReference type="InterPro" id="IPR006555">
    <property type="entry name" value="ATP-dep_Helicase_C"/>
</dbReference>
<dbReference type="PROSITE" id="PS51193">
    <property type="entry name" value="HELICASE_ATP_BIND_2"/>
    <property type="match status" value="1"/>
</dbReference>
<keyword evidence="1" id="KW-0479">Metal-binding</keyword>
<dbReference type="InterPro" id="IPR045028">
    <property type="entry name" value="DinG/Rad3-like"/>
</dbReference>
<dbReference type="Proteomes" id="UP000242642">
    <property type="component" value="Unassembled WGS sequence"/>
</dbReference>
<evidence type="ECO:0000256" key="1">
    <source>
        <dbReference type="ARBA" id="ARBA00022723"/>
    </source>
</evidence>
<dbReference type="STRING" id="1123402.SAMN02583745_01121"/>
<dbReference type="GO" id="GO:0003678">
    <property type="term" value="F:DNA helicase activity"/>
    <property type="evidence" value="ECO:0007669"/>
    <property type="project" value="InterPro"/>
</dbReference>
<evidence type="ECO:0000256" key="6">
    <source>
        <dbReference type="ARBA" id="ARBA00023004"/>
    </source>
</evidence>
<dbReference type="Pfam" id="PF00270">
    <property type="entry name" value="DEAD"/>
    <property type="match status" value="1"/>
</dbReference>
<keyword evidence="8" id="KW-0413">Isomerase</keyword>
<accession>A0A1I0B3S8</accession>
<evidence type="ECO:0000256" key="8">
    <source>
        <dbReference type="ARBA" id="ARBA00023235"/>
    </source>
</evidence>
<dbReference type="Pfam" id="PF13307">
    <property type="entry name" value="Helicase_C_2"/>
    <property type="match status" value="1"/>
</dbReference>
<dbReference type="GO" id="GO:0006281">
    <property type="term" value="P:DNA repair"/>
    <property type="evidence" value="ECO:0007669"/>
    <property type="project" value="TreeGrafter"/>
</dbReference>
<protein>
    <submittedName>
        <fullName evidence="10">ATP-dependent DNA helicase DinG</fullName>
    </submittedName>
</protein>
<reference evidence="11" key="1">
    <citation type="submission" date="2016-10" db="EMBL/GenBank/DDBJ databases">
        <authorList>
            <person name="Varghese N."/>
            <person name="Submissions S."/>
        </authorList>
    </citation>
    <scope>NUCLEOTIDE SEQUENCE [LARGE SCALE GENOMIC DNA]</scope>
    <source>
        <strain evidence="11">DSM 18579</strain>
    </source>
</reference>
<dbReference type="SUPFAM" id="SSF52540">
    <property type="entry name" value="P-loop containing nucleoside triphosphate hydrolases"/>
    <property type="match status" value="1"/>
</dbReference>
<evidence type="ECO:0000259" key="9">
    <source>
        <dbReference type="PROSITE" id="PS51193"/>
    </source>
</evidence>
<dbReference type="SMART" id="SM00487">
    <property type="entry name" value="DEXDc"/>
    <property type="match status" value="1"/>
</dbReference>
<evidence type="ECO:0000313" key="11">
    <source>
        <dbReference type="Proteomes" id="UP000242642"/>
    </source>
</evidence>
<dbReference type="GO" id="GO:0009432">
    <property type="term" value="P:SOS response"/>
    <property type="evidence" value="ECO:0007669"/>
    <property type="project" value="TreeGrafter"/>
</dbReference>
<evidence type="ECO:0000313" key="10">
    <source>
        <dbReference type="EMBL" id="SET01028.1"/>
    </source>
</evidence>
<keyword evidence="11" id="KW-1185">Reference proteome</keyword>
<dbReference type="InterPro" id="IPR011545">
    <property type="entry name" value="DEAD/DEAH_box_helicase_dom"/>
</dbReference>
<dbReference type="Gene3D" id="3.40.50.300">
    <property type="entry name" value="P-loop containing nucleotide triphosphate hydrolases"/>
    <property type="match status" value="2"/>
</dbReference>
<dbReference type="GO" id="GO:0033677">
    <property type="term" value="F:DNA/RNA helicase activity"/>
    <property type="evidence" value="ECO:0007669"/>
    <property type="project" value="TreeGrafter"/>
</dbReference>
<dbReference type="Pfam" id="PF06733">
    <property type="entry name" value="DEAD_2"/>
    <property type="match status" value="1"/>
</dbReference>
<dbReference type="AlphaFoldDB" id="A0A1I0B3S8"/>
<evidence type="ECO:0000256" key="7">
    <source>
        <dbReference type="ARBA" id="ARBA00023014"/>
    </source>
</evidence>
<keyword evidence="4 10" id="KW-0347">Helicase</keyword>
<dbReference type="GO" id="GO:0016818">
    <property type="term" value="F:hydrolase activity, acting on acid anhydrides, in phosphorus-containing anhydrides"/>
    <property type="evidence" value="ECO:0007669"/>
    <property type="project" value="InterPro"/>
</dbReference>
<organism evidence="10 11">
    <name type="scientific">Thorsellia anophelis DSM 18579</name>
    <dbReference type="NCBI Taxonomy" id="1123402"/>
    <lineage>
        <taxon>Bacteria</taxon>
        <taxon>Pseudomonadati</taxon>
        <taxon>Pseudomonadota</taxon>
        <taxon>Gammaproteobacteria</taxon>
        <taxon>Enterobacterales</taxon>
        <taxon>Thorselliaceae</taxon>
        <taxon>Thorsellia</taxon>
    </lineage>
</organism>
<dbReference type="OrthoDB" id="9805194at2"/>
<sequence length="712" mass="81349">MSLPNEVRTKITDWYKSLQQLIPNFISRAPQREMIAQVAKCLYGKDGRHLVIEAPTGVGKTLSYLLPGIAVCQHEQKVLVISTANIALQDQIFNKDLPLIHKIVPELKYVIAFGRARYVCPRNLSYLASKNDSQTGFLDLYDDDEFSVNQTESEQCFKLYDNLAKNQWDGVRDHHSETISDSLWQKMSTDKQNCLGRNCFHYRECPFFLARRDIESADVIVTNHALVLAALESESLLPAPDKMLLVLDEGHHIPDVARDSQEVHAEISLFQMLNQFDGFSKLIKQATALFDPPDKPALLKNLEQFDSQIELAKELCDHLTIIADSFLPAENESKGQDRYSDRNEVTHIFELGKLTEEFTLLCDALQQSCSKFAGIADFFLEYFNDQTAKHDISKIQKFQLQFSRYFGYFDNLNKLWQLACKEASSQAPISKWLSRSFNGSVMYTYFHCAALRVSDALTRIIWNQVPHVVITSATLRSLNSFSRLEELTGLRPDLNDNFIALASPFTHHEQGRILIPKMKNSPAMENEEAHLNEMARFFIHQFEQTDHQAFLVLFNSNRAMSKFIELTQALRLSLLVQGDKPRSRLIELHKSRIDDGEKSVLVGLNSFSEGLDLREQYLTQVHIHKIGFPPITNPVVKTEDAWLRSKNRSPFDLLSLPQASFSLIQQVGRLIRSHDCRGEIIIYDNRLLTKGYGKRLLAALPAFPLIQPEIPK</sequence>
<dbReference type="InterPro" id="IPR014001">
    <property type="entry name" value="Helicase_ATP-bd"/>
</dbReference>
<evidence type="ECO:0000256" key="2">
    <source>
        <dbReference type="ARBA" id="ARBA00022741"/>
    </source>
</evidence>
<dbReference type="NCBIfam" id="NF008729">
    <property type="entry name" value="PRK11747.1"/>
    <property type="match status" value="1"/>
</dbReference>
<dbReference type="PANTHER" id="PTHR11472">
    <property type="entry name" value="DNA REPAIR DEAD HELICASE RAD3/XP-D SUBFAMILY MEMBER"/>
    <property type="match status" value="1"/>
</dbReference>